<name>A0A0G3BMF5_9BURK</name>
<dbReference type="PATRIC" id="fig|413882.6.peg.4072"/>
<dbReference type="RefSeq" id="WP_047195929.1">
    <property type="nucleotide sequence ID" value="NZ_CP011371.1"/>
</dbReference>
<reference evidence="1 2" key="1">
    <citation type="submission" date="2015-05" db="EMBL/GenBank/DDBJ databases">
        <authorList>
            <person name="Tang B."/>
            <person name="Yu Y."/>
        </authorList>
    </citation>
    <scope>NUCLEOTIDE SEQUENCE [LARGE SCALE GENOMIC DNA]</scope>
    <source>
        <strain evidence="1 2">DSM 7029</strain>
    </source>
</reference>
<dbReference type="EMBL" id="CP011371">
    <property type="protein sequence ID" value="AKJ30592.1"/>
    <property type="molecule type" value="Genomic_DNA"/>
</dbReference>
<dbReference type="InterPro" id="IPR018763">
    <property type="entry name" value="DUF2334"/>
</dbReference>
<accession>A0A0G3BMF5</accession>
<sequence>MEPSLCVVLHDVAPSTWAACQRVIDAVGEVAPVPLTLLAVPRYHGSPRNPEFEATLTQRQECGDELALHGYTHQDDGTPSGPIDRLRRQWYTAGEGEFAALSCEAATQRLVAGVRWFQANRWPLYGFVAPAWLLSPGTWQALSVVPLSYTSTLRKIYTLPHRQAITSPSVCYSTRAGWRRLASVCWNSALYQAGQDSQLLVRFELHPHDADHFWVRRSWQRLLAWHLQYRRAYTVAEFVRQWQETSCAATLPATYWHPQDDASLPLAQNNISTPTAIKAPIAAPASTSLG</sequence>
<dbReference type="InterPro" id="IPR011330">
    <property type="entry name" value="Glyco_hydro/deAcase_b/a-brl"/>
</dbReference>
<dbReference type="KEGG" id="pbh:AAW51_3901"/>
<organism evidence="1 2">
    <name type="scientific">Caldimonas brevitalea</name>
    <dbReference type="NCBI Taxonomy" id="413882"/>
    <lineage>
        <taxon>Bacteria</taxon>
        <taxon>Pseudomonadati</taxon>
        <taxon>Pseudomonadota</taxon>
        <taxon>Betaproteobacteria</taxon>
        <taxon>Burkholderiales</taxon>
        <taxon>Sphaerotilaceae</taxon>
        <taxon>Caldimonas</taxon>
    </lineage>
</organism>
<dbReference type="AlphaFoldDB" id="A0A0G3BMF5"/>
<gene>
    <name evidence="1" type="ORF">AAW51_3901</name>
</gene>
<evidence type="ECO:0000313" key="1">
    <source>
        <dbReference type="EMBL" id="AKJ30592.1"/>
    </source>
</evidence>
<keyword evidence="2" id="KW-1185">Reference proteome</keyword>
<proteinExistence type="predicted"/>
<dbReference type="GO" id="GO:0005975">
    <property type="term" value="P:carbohydrate metabolic process"/>
    <property type="evidence" value="ECO:0007669"/>
    <property type="project" value="InterPro"/>
</dbReference>
<dbReference type="Proteomes" id="UP000035352">
    <property type="component" value="Chromosome"/>
</dbReference>
<evidence type="ECO:0000313" key="2">
    <source>
        <dbReference type="Proteomes" id="UP000035352"/>
    </source>
</evidence>
<dbReference type="Pfam" id="PF10096">
    <property type="entry name" value="DUF2334"/>
    <property type="match status" value="1"/>
</dbReference>
<dbReference type="CDD" id="cd11374">
    <property type="entry name" value="CE4_u10"/>
    <property type="match status" value="1"/>
</dbReference>
<evidence type="ECO:0008006" key="3">
    <source>
        <dbReference type="Google" id="ProtNLM"/>
    </source>
</evidence>
<dbReference type="OrthoDB" id="9793440at2"/>
<dbReference type="SUPFAM" id="SSF88713">
    <property type="entry name" value="Glycoside hydrolase/deacetylase"/>
    <property type="match status" value="1"/>
</dbReference>
<protein>
    <recommendedName>
        <fullName evidence="3">DUF2334 domain-containing protein</fullName>
    </recommendedName>
</protein>
<dbReference type="Gene3D" id="3.20.20.370">
    <property type="entry name" value="Glycoside hydrolase/deacetylase"/>
    <property type="match status" value="1"/>
</dbReference>